<evidence type="ECO:0000313" key="3">
    <source>
        <dbReference type="EMBL" id="KAL1005037.1"/>
    </source>
</evidence>
<dbReference type="PANTHER" id="PTHR46599">
    <property type="entry name" value="PIGGYBAC TRANSPOSABLE ELEMENT-DERIVED PROTEIN 4"/>
    <property type="match status" value="1"/>
</dbReference>
<sequence length="399" mass="45736">KHSATEALAQQPDESWTTCVPSDSDSDDEDLLLREDEPDSDNINEDYRIQSPTVASKGDDYSGDESSTSAAPLPQSQQDCSTEAQPEHLPPQPQLDRSTEAQPEHLSPQPQRPLPQAETPLSQHGRSSRRRRSAPLPQPRFSSDTDSPEERPEPKNKRKASSKSAHPRKRGGGRPQRVREEEEEDEMWHNREEQDERPDPIRFLPIRPPGPTINRTASWSPLQLFQLFFSTSVLRTIIANTNRNAAKRLQSGLKFTWVPLTMKELYIFLAIVLYSGLVSVHDRGTYWRNDHPYNFRFPGDSMTRNRFEAVMWSLHLSNPDEDEDNDSKKGTAGYDRLFKIKPLYTEMTNACKSHFQPYKNIAIDERMVASKARISMKQYMKAKPIKWGYKLFVLADSQT</sequence>
<feature type="compositionally biased region" description="Acidic residues" evidence="1">
    <location>
        <begin position="24"/>
        <end position="44"/>
    </location>
</feature>
<reference evidence="3 4" key="1">
    <citation type="submission" date="2024-06" db="EMBL/GenBank/DDBJ databases">
        <authorList>
            <person name="Pan Q."/>
            <person name="Wen M."/>
            <person name="Jouanno E."/>
            <person name="Zahm M."/>
            <person name="Klopp C."/>
            <person name="Cabau C."/>
            <person name="Louis A."/>
            <person name="Berthelot C."/>
            <person name="Parey E."/>
            <person name="Roest Crollius H."/>
            <person name="Montfort J."/>
            <person name="Robinson-Rechavi M."/>
            <person name="Bouchez O."/>
            <person name="Lampietro C."/>
            <person name="Lopez Roques C."/>
            <person name="Donnadieu C."/>
            <person name="Postlethwait J."/>
            <person name="Bobe J."/>
            <person name="Verreycken H."/>
            <person name="Guiguen Y."/>
        </authorList>
    </citation>
    <scope>NUCLEOTIDE SEQUENCE [LARGE SCALE GENOMIC DNA]</scope>
    <source>
        <strain evidence="3">Up_M1</strain>
        <tissue evidence="3">Testis</tissue>
    </source>
</reference>
<organism evidence="3 4">
    <name type="scientific">Umbra pygmaea</name>
    <name type="common">Eastern mudminnow</name>
    <dbReference type="NCBI Taxonomy" id="75934"/>
    <lineage>
        <taxon>Eukaryota</taxon>
        <taxon>Metazoa</taxon>
        <taxon>Chordata</taxon>
        <taxon>Craniata</taxon>
        <taxon>Vertebrata</taxon>
        <taxon>Euteleostomi</taxon>
        <taxon>Actinopterygii</taxon>
        <taxon>Neopterygii</taxon>
        <taxon>Teleostei</taxon>
        <taxon>Protacanthopterygii</taxon>
        <taxon>Esociformes</taxon>
        <taxon>Umbridae</taxon>
        <taxon>Umbra</taxon>
    </lineage>
</organism>
<gene>
    <name evidence="3" type="ORF">UPYG_G00053720</name>
</gene>
<dbReference type="Pfam" id="PF13843">
    <property type="entry name" value="DDE_Tnp_1_7"/>
    <property type="match status" value="1"/>
</dbReference>
<feature type="compositionally biased region" description="Basic residues" evidence="1">
    <location>
        <begin position="156"/>
        <end position="172"/>
    </location>
</feature>
<feature type="non-terminal residue" evidence="3">
    <location>
        <position position="1"/>
    </location>
</feature>
<keyword evidence="4" id="KW-1185">Reference proteome</keyword>
<dbReference type="Proteomes" id="UP001557470">
    <property type="component" value="Unassembled WGS sequence"/>
</dbReference>
<evidence type="ECO:0000256" key="1">
    <source>
        <dbReference type="SAM" id="MobiDB-lite"/>
    </source>
</evidence>
<name>A0ABD0XX83_UMBPY</name>
<dbReference type="PANTHER" id="PTHR46599:SF3">
    <property type="entry name" value="PIGGYBAC TRANSPOSABLE ELEMENT-DERIVED PROTEIN 4"/>
    <property type="match status" value="1"/>
</dbReference>
<protein>
    <recommendedName>
        <fullName evidence="2">PiggyBac transposable element-derived protein domain-containing protein</fullName>
    </recommendedName>
</protein>
<feature type="non-terminal residue" evidence="3">
    <location>
        <position position="399"/>
    </location>
</feature>
<feature type="compositionally biased region" description="Basic and acidic residues" evidence="1">
    <location>
        <begin position="187"/>
        <end position="200"/>
    </location>
</feature>
<feature type="compositionally biased region" description="Polar residues" evidence="1">
    <location>
        <begin position="64"/>
        <end position="84"/>
    </location>
</feature>
<evidence type="ECO:0000313" key="4">
    <source>
        <dbReference type="Proteomes" id="UP001557470"/>
    </source>
</evidence>
<dbReference type="AlphaFoldDB" id="A0ABD0XX83"/>
<feature type="compositionally biased region" description="Polar residues" evidence="1">
    <location>
        <begin position="12"/>
        <end position="21"/>
    </location>
</feature>
<feature type="region of interest" description="Disordered" evidence="1">
    <location>
        <begin position="1"/>
        <end position="203"/>
    </location>
</feature>
<feature type="domain" description="PiggyBac transposable element-derived protein" evidence="2">
    <location>
        <begin position="220"/>
        <end position="399"/>
    </location>
</feature>
<accession>A0ABD0XX83</accession>
<proteinExistence type="predicted"/>
<comment type="caution">
    <text evidence="3">The sequence shown here is derived from an EMBL/GenBank/DDBJ whole genome shotgun (WGS) entry which is preliminary data.</text>
</comment>
<evidence type="ECO:0000259" key="2">
    <source>
        <dbReference type="Pfam" id="PF13843"/>
    </source>
</evidence>
<dbReference type="InterPro" id="IPR029526">
    <property type="entry name" value="PGBD"/>
</dbReference>
<dbReference type="EMBL" id="JAGEUA010000002">
    <property type="protein sequence ID" value="KAL1005037.1"/>
    <property type="molecule type" value="Genomic_DNA"/>
</dbReference>